<name>A0A378JTW4_9GAMM</name>
<dbReference type="AlphaFoldDB" id="A0A378JTW4"/>
<evidence type="ECO:0000313" key="1">
    <source>
        <dbReference type="EMBL" id="STX51632.1"/>
    </source>
</evidence>
<keyword evidence="2" id="KW-1185">Reference proteome</keyword>
<organism evidence="1 2">
    <name type="scientific">Legionella busanensis</name>
    <dbReference type="NCBI Taxonomy" id="190655"/>
    <lineage>
        <taxon>Bacteria</taxon>
        <taxon>Pseudomonadati</taxon>
        <taxon>Pseudomonadota</taxon>
        <taxon>Gammaproteobacteria</taxon>
        <taxon>Legionellales</taxon>
        <taxon>Legionellaceae</taxon>
        <taxon>Legionella</taxon>
    </lineage>
</organism>
<dbReference type="Proteomes" id="UP000254794">
    <property type="component" value="Unassembled WGS sequence"/>
</dbReference>
<evidence type="ECO:0000313" key="2">
    <source>
        <dbReference type="Proteomes" id="UP000254794"/>
    </source>
</evidence>
<gene>
    <name evidence="1" type="ORF">NCTC13316_01728</name>
</gene>
<dbReference type="RefSeq" id="WP_115331256.1">
    <property type="nucleotide sequence ID" value="NZ_CAAAHP010000002.1"/>
</dbReference>
<accession>A0A378JTW4</accession>
<proteinExistence type="predicted"/>
<sequence>MTTKVTFNDLLSVVKEPGDVLVLSRKLKISVKRLYGFLGLLGTDIAGLAELDDDSKDKLQQFLGNNDLSDYLLKIKDFDLISKEKAEELLEFNKNTIAGIFSTDVTTIIDKLNKKGIILSLFSNKHLKAEDYGKVQGFINDVLKLRKQVTKQRLEQFFDNLAMLDFTDSDKVNAWVKEITPFLKSHSEEKPVRRIIDACLIPYNDYLYQLLLRVAEMRTTNSYLIEFCSLYKAQDRSQENNSEIDFSVSNIPIDLEPSEQVHSTKLPEHQLTGLYIEQLTSLQGKLIFLLQRLSDIQANEEQLLSFWSQDISGVLNTSFGSEWESAEDITVILQRTTHTPTDYNYKLLSNLIKGEPDNRFLAIFLKSYKHFMLIKKGSNENYESWYSFFSPHNSQNYSSDLAQGIEISEQNSDLRNVTTKKPRHSDAFFITPANHNFLSVSLEALARKFLQINFLNPESGKILQEWVQELENLLGLFEKENGKLDVKILVQALPNSFDDLGFRSKLRLVTCNFDNPYFNLFMDAIEVKYRPYEDILLPG</sequence>
<dbReference type="EMBL" id="UGOD01000001">
    <property type="protein sequence ID" value="STX51632.1"/>
    <property type="molecule type" value="Genomic_DNA"/>
</dbReference>
<reference evidence="1 2" key="1">
    <citation type="submission" date="2018-06" db="EMBL/GenBank/DDBJ databases">
        <authorList>
            <consortium name="Pathogen Informatics"/>
            <person name="Doyle S."/>
        </authorList>
    </citation>
    <scope>NUCLEOTIDE SEQUENCE [LARGE SCALE GENOMIC DNA]</scope>
    <source>
        <strain evidence="1 2">NCTC13316</strain>
    </source>
</reference>
<protein>
    <submittedName>
        <fullName evidence="1">Uncharacterized protein</fullName>
    </submittedName>
</protein>